<protein>
    <recommendedName>
        <fullName evidence="1">BTB domain-containing protein</fullName>
    </recommendedName>
</protein>
<dbReference type="EMBL" id="MU004181">
    <property type="protein sequence ID" value="KAF2501954.1"/>
    <property type="molecule type" value="Genomic_DNA"/>
</dbReference>
<feature type="domain" description="BTB" evidence="1">
    <location>
        <begin position="20"/>
        <end position="91"/>
    </location>
</feature>
<dbReference type="OrthoDB" id="10317263at2759"/>
<dbReference type="AlphaFoldDB" id="A0A6A6RBW7"/>
<name>A0A6A6RBW7_9PEZI</name>
<dbReference type="CDD" id="cd18186">
    <property type="entry name" value="BTB_POZ_ZBTB_KLHL-like"/>
    <property type="match status" value="1"/>
</dbReference>
<evidence type="ECO:0000313" key="3">
    <source>
        <dbReference type="Proteomes" id="UP000799750"/>
    </source>
</evidence>
<dbReference type="Pfam" id="PF00651">
    <property type="entry name" value="BTB"/>
    <property type="match status" value="1"/>
</dbReference>
<sequence>MSTLAFMDDCEDLYNEALFADMKIRIHYQGKVKEIYAHRAFLYKLSGMFRKWSIAPSKDPHENVFEIKNHSLSIVEKCIRYFYTDRYPPALPTDTNGNKLITHILISLWAQEYKVPRLQKASAKVYRKDLSACSLSEIQKFATTYRTLYEKNVDINSPIGRVITETLLRGKESFSPAPSQCVMS</sequence>
<proteinExistence type="predicted"/>
<evidence type="ECO:0000259" key="1">
    <source>
        <dbReference type="PROSITE" id="PS50097"/>
    </source>
</evidence>
<dbReference type="PROSITE" id="PS50097">
    <property type="entry name" value="BTB"/>
    <property type="match status" value="1"/>
</dbReference>
<accession>A0A6A6RBW7</accession>
<dbReference type="InterPro" id="IPR011333">
    <property type="entry name" value="SKP1/BTB/POZ_sf"/>
</dbReference>
<dbReference type="SUPFAM" id="SSF54695">
    <property type="entry name" value="POZ domain"/>
    <property type="match status" value="1"/>
</dbReference>
<dbReference type="Proteomes" id="UP000799750">
    <property type="component" value="Unassembled WGS sequence"/>
</dbReference>
<dbReference type="Gene3D" id="3.30.710.10">
    <property type="entry name" value="Potassium Channel Kv1.1, Chain A"/>
    <property type="match status" value="1"/>
</dbReference>
<organism evidence="2 3">
    <name type="scientific">Lophium mytilinum</name>
    <dbReference type="NCBI Taxonomy" id="390894"/>
    <lineage>
        <taxon>Eukaryota</taxon>
        <taxon>Fungi</taxon>
        <taxon>Dikarya</taxon>
        <taxon>Ascomycota</taxon>
        <taxon>Pezizomycotina</taxon>
        <taxon>Dothideomycetes</taxon>
        <taxon>Pleosporomycetidae</taxon>
        <taxon>Mytilinidiales</taxon>
        <taxon>Mytilinidiaceae</taxon>
        <taxon>Lophium</taxon>
    </lineage>
</organism>
<dbReference type="InterPro" id="IPR000210">
    <property type="entry name" value="BTB/POZ_dom"/>
</dbReference>
<keyword evidence="3" id="KW-1185">Reference proteome</keyword>
<gene>
    <name evidence="2" type="ORF">BU16DRAFT_532388</name>
</gene>
<evidence type="ECO:0000313" key="2">
    <source>
        <dbReference type="EMBL" id="KAF2501954.1"/>
    </source>
</evidence>
<reference evidence="2" key="1">
    <citation type="journal article" date="2020" name="Stud. Mycol.">
        <title>101 Dothideomycetes genomes: a test case for predicting lifestyles and emergence of pathogens.</title>
        <authorList>
            <person name="Haridas S."/>
            <person name="Albert R."/>
            <person name="Binder M."/>
            <person name="Bloem J."/>
            <person name="Labutti K."/>
            <person name="Salamov A."/>
            <person name="Andreopoulos B."/>
            <person name="Baker S."/>
            <person name="Barry K."/>
            <person name="Bills G."/>
            <person name="Bluhm B."/>
            <person name="Cannon C."/>
            <person name="Castanera R."/>
            <person name="Culley D."/>
            <person name="Daum C."/>
            <person name="Ezra D."/>
            <person name="Gonzalez J."/>
            <person name="Henrissat B."/>
            <person name="Kuo A."/>
            <person name="Liang C."/>
            <person name="Lipzen A."/>
            <person name="Lutzoni F."/>
            <person name="Magnuson J."/>
            <person name="Mondo S."/>
            <person name="Nolan M."/>
            <person name="Ohm R."/>
            <person name="Pangilinan J."/>
            <person name="Park H.-J."/>
            <person name="Ramirez L."/>
            <person name="Alfaro M."/>
            <person name="Sun H."/>
            <person name="Tritt A."/>
            <person name="Yoshinaga Y."/>
            <person name="Zwiers L.-H."/>
            <person name="Turgeon B."/>
            <person name="Goodwin S."/>
            <person name="Spatafora J."/>
            <person name="Crous P."/>
            <person name="Grigoriev I."/>
        </authorList>
    </citation>
    <scope>NUCLEOTIDE SEQUENCE</scope>
    <source>
        <strain evidence="2">CBS 269.34</strain>
    </source>
</reference>